<sequence length="80" mass="8782">MPMLACLPERFDGTHGPIAQAFLQQTSLYFLAHPDQFSDEATPPNGTNRSTSGFNSHFLKPESKGKAQQALRSFKQSGNV</sequence>
<dbReference type="VEuPathDB" id="FungiDB:VP01_519g4"/>
<feature type="compositionally biased region" description="Polar residues" evidence="1">
    <location>
        <begin position="70"/>
        <end position="80"/>
    </location>
</feature>
<evidence type="ECO:0000256" key="1">
    <source>
        <dbReference type="SAM" id="MobiDB-lite"/>
    </source>
</evidence>
<dbReference type="AlphaFoldDB" id="A0A0L6UMQ2"/>
<comment type="caution">
    <text evidence="2">The sequence shown here is derived from an EMBL/GenBank/DDBJ whole genome shotgun (WGS) entry which is preliminary data.</text>
</comment>
<evidence type="ECO:0000313" key="2">
    <source>
        <dbReference type="EMBL" id="KNZ49125.1"/>
    </source>
</evidence>
<accession>A0A0L6UMQ2</accession>
<keyword evidence="3" id="KW-1185">Reference proteome</keyword>
<protein>
    <submittedName>
        <fullName evidence="2">Uncharacterized protein</fullName>
    </submittedName>
</protein>
<name>A0A0L6UMQ2_9BASI</name>
<evidence type="ECO:0000313" key="3">
    <source>
        <dbReference type="Proteomes" id="UP000037035"/>
    </source>
</evidence>
<dbReference type="EMBL" id="LAVV01010386">
    <property type="protein sequence ID" value="KNZ49125.1"/>
    <property type="molecule type" value="Genomic_DNA"/>
</dbReference>
<gene>
    <name evidence="2" type="ORF">VP01_519g4</name>
</gene>
<proteinExistence type="predicted"/>
<feature type="compositionally biased region" description="Polar residues" evidence="1">
    <location>
        <begin position="44"/>
        <end position="55"/>
    </location>
</feature>
<dbReference type="Proteomes" id="UP000037035">
    <property type="component" value="Unassembled WGS sequence"/>
</dbReference>
<reference evidence="2 3" key="1">
    <citation type="submission" date="2015-08" db="EMBL/GenBank/DDBJ databases">
        <title>Next Generation Sequencing and Analysis of the Genome of Puccinia sorghi L Schw, the Causal Agent of Maize Common Rust.</title>
        <authorList>
            <person name="Rochi L."/>
            <person name="Burguener G."/>
            <person name="Darino M."/>
            <person name="Turjanski A."/>
            <person name="Kreff E."/>
            <person name="Dieguez M.J."/>
            <person name="Sacco F."/>
        </authorList>
    </citation>
    <scope>NUCLEOTIDE SEQUENCE [LARGE SCALE GENOMIC DNA]</scope>
    <source>
        <strain evidence="2 3">RO10H11247</strain>
    </source>
</reference>
<organism evidence="2 3">
    <name type="scientific">Puccinia sorghi</name>
    <dbReference type="NCBI Taxonomy" id="27349"/>
    <lineage>
        <taxon>Eukaryota</taxon>
        <taxon>Fungi</taxon>
        <taxon>Dikarya</taxon>
        <taxon>Basidiomycota</taxon>
        <taxon>Pucciniomycotina</taxon>
        <taxon>Pucciniomycetes</taxon>
        <taxon>Pucciniales</taxon>
        <taxon>Pucciniaceae</taxon>
        <taxon>Puccinia</taxon>
    </lineage>
</organism>
<feature type="region of interest" description="Disordered" evidence="1">
    <location>
        <begin position="36"/>
        <end position="80"/>
    </location>
</feature>